<dbReference type="RefSeq" id="WP_204916703.1">
    <property type="nucleotide sequence ID" value="NZ_BAAAQP010000011.1"/>
</dbReference>
<feature type="domain" description="TfoX C-terminal" evidence="1">
    <location>
        <begin position="2"/>
        <end position="78"/>
    </location>
</feature>
<evidence type="ECO:0000313" key="2">
    <source>
        <dbReference type="EMBL" id="MBM7798107.1"/>
    </source>
</evidence>
<dbReference type="PANTHER" id="PTHR36121">
    <property type="entry name" value="PROTEIN SXY"/>
    <property type="match status" value="1"/>
</dbReference>
<organism evidence="2 3">
    <name type="scientific">Microlunatus panaciterrae</name>
    <dbReference type="NCBI Taxonomy" id="400768"/>
    <lineage>
        <taxon>Bacteria</taxon>
        <taxon>Bacillati</taxon>
        <taxon>Actinomycetota</taxon>
        <taxon>Actinomycetes</taxon>
        <taxon>Propionibacteriales</taxon>
        <taxon>Propionibacteriaceae</taxon>
        <taxon>Microlunatus</taxon>
    </lineage>
</organism>
<evidence type="ECO:0000259" key="1">
    <source>
        <dbReference type="Pfam" id="PF04994"/>
    </source>
</evidence>
<protein>
    <submittedName>
        <fullName evidence="2">DNA transformation protein</fullName>
    </submittedName>
</protein>
<evidence type="ECO:0000313" key="3">
    <source>
        <dbReference type="Proteomes" id="UP000704762"/>
    </source>
</evidence>
<dbReference type="Gene3D" id="1.10.150.20">
    <property type="entry name" value="5' to 3' exonuclease, C-terminal subdomain"/>
    <property type="match status" value="1"/>
</dbReference>
<name>A0ABS2RGL2_9ACTN</name>
<keyword evidence="3" id="KW-1185">Reference proteome</keyword>
<proteinExistence type="predicted"/>
<dbReference type="EMBL" id="JAFBCF010000001">
    <property type="protein sequence ID" value="MBM7798107.1"/>
    <property type="molecule type" value="Genomic_DNA"/>
</dbReference>
<reference evidence="2 3" key="1">
    <citation type="submission" date="2021-01" db="EMBL/GenBank/DDBJ databases">
        <title>Sequencing the genomes of 1000 actinobacteria strains.</title>
        <authorList>
            <person name="Klenk H.-P."/>
        </authorList>
    </citation>
    <scope>NUCLEOTIDE SEQUENCE [LARGE SCALE GENOMIC DNA]</scope>
    <source>
        <strain evidence="2 3">DSM 18662</strain>
    </source>
</reference>
<accession>A0ABS2RGL2</accession>
<dbReference type="Pfam" id="PF04994">
    <property type="entry name" value="TfoX_C"/>
    <property type="match status" value="1"/>
</dbReference>
<gene>
    <name evidence="2" type="ORF">JOE57_001028</name>
</gene>
<dbReference type="InterPro" id="IPR007077">
    <property type="entry name" value="TfoX_C"/>
</dbReference>
<dbReference type="PANTHER" id="PTHR36121:SF1">
    <property type="entry name" value="PROTEIN SXY"/>
    <property type="match status" value="1"/>
</dbReference>
<comment type="caution">
    <text evidence="2">The sequence shown here is derived from an EMBL/GenBank/DDBJ whole genome shotgun (WGS) entry which is preliminary data.</text>
</comment>
<dbReference type="InterPro" id="IPR047525">
    <property type="entry name" value="TfoX-like"/>
</dbReference>
<sequence>MTRLEDVVNLGPKLAADLRAVSIPDLETLQTVGAIDACRRLEANGLHDCINALFALEGAIRGLRWFSLPAEDRRRLKDAWEQNAS</sequence>
<dbReference type="Proteomes" id="UP000704762">
    <property type="component" value="Unassembled WGS sequence"/>
</dbReference>